<feature type="compositionally biased region" description="Basic and acidic residues" evidence="1">
    <location>
        <begin position="24"/>
        <end position="36"/>
    </location>
</feature>
<dbReference type="RefSeq" id="WP_359273062.1">
    <property type="nucleotide sequence ID" value="NZ_JBEZNA010000034.1"/>
</dbReference>
<sequence>MNRPLTPEQAAQPASWTHARQLRQHAEDALRRSTERAARRLVARSISSGKDPE</sequence>
<evidence type="ECO:0000256" key="1">
    <source>
        <dbReference type="SAM" id="MobiDB-lite"/>
    </source>
</evidence>
<feature type="region of interest" description="Disordered" evidence="1">
    <location>
        <begin position="1"/>
        <end position="36"/>
    </location>
</feature>
<comment type="caution">
    <text evidence="2">The sequence shown here is derived from an EMBL/GenBank/DDBJ whole genome shotgun (WGS) entry which is preliminary data.</text>
</comment>
<protein>
    <submittedName>
        <fullName evidence="2">Uncharacterized protein</fullName>
    </submittedName>
</protein>
<proteinExistence type="predicted"/>
<dbReference type="EMBL" id="JBEZNA010000034">
    <property type="protein sequence ID" value="MEU9578761.1"/>
    <property type="molecule type" value="Genomic_DNA"/>
</dbReference>
<gene>
    <name evidence="2" type="ORF">AB0D95_16115</name>
</gene>
<dbReference type="Proteomes" id="UP001551584">
    <property type="component" value="Unassembled WGS sequence"/>
</dbReference>
<evidence type="ECO:0000313" key="3">
    <source>
        <dbReference type="Proteomes" id="UP001551584"/>
    </source>
</evidence>
<keyword evidence="3" id="KW-1185">Reference proteome</keyword>
<accession>A0ABV3ERK2</accession>
<evidence type="ECO:0000313" key="2">
    <source>
        <dbReference type="EMBL" id="MEU9578761.1"/>
    </source>
</evidence>
<name>A0ABV3ERK2_9ACTN</name>
<organism evidence="2 3">
    <name type="scientific">Streptomyces chilikensis</name>
    <dbReference type="NCBI Taxonomy" id="1194079"/>
    <lineage>
        <taxon>Bacteria</taxon>
        <taxon>Bacillati</taxon>
        <taxon>Actinomycetota</taxon>
        <taxon>Actinomycetes</taxon>
        <taxon>Kitasatosporales</taxon>
        <taxon>Streptomycetaceae</taxon>
        <taxon>Streptomyces</taxon>
    </lineage>
</organism>
<reference evidence="2 3" key="1">
    <citation type="submission" date="2024-06" db="EMBL/GenBank/DDBJ databases">
        <title>The Natural Products Discovery Center: Release of the First 8490 Sequenced Strains for Exploring Actinobacteria Biosynthetic Diversity.</title>
        <authorList>
            <person name="Kalkreuter E."/>
            <person name="Kautsar S.A."/>
            <person name="Yang D."/>
            <person name="Bader C.D."/>
            <person name="Teijaro C.N."/>
            <person name="Fluegel L."/>
            <person name="Davis C.M."/>
            <person name="Simpson J.R."/>
            <person name="Lauterbach L."/>
            <person name="Steele A.D."/>
            <person name="Gui C."/>
            <person name="Meng S."/>
            <person name="Li G."/>
            <person name="Viehrig K."/>
            <person name="Ye F."/>
            <person name="Su P."/>
            <person name="Kiefer A.F."/>
            <person name="Nichols A."/>
            <person name="Cepeda A.J."/>
            <person name="Yan W."/>
            <person name="Fan B."/>
            <person name="Jiang Y."/>
            <person name="Adhikari A."/>
            <person name="Zheng C.-J."/>
            <person name="Schuster L."/>
            <person name="Cowan T.M."/>
            <person name="Smanski M.J."/>
            <person name="Chevrette M.G."/>
            <person name="De Carvalho L.P.S."/>
            <person name="Shen B."/>
        </authorList>
    </citation>
    <scope>NUCLEOTIDE SEQUENCE [LARGE SCALE GENOMIC DNA]</scope>
    <source>
        <strain evidence="2 3">NPDC048117</strain>
    </source>
</reference>